<evidence type="ECO:0000256" key="7">
    <source>
        <dbReference type="ARBA" id="ARBA00023125"/>
    </source>
</evidence>
<feature type="domain" description="DNA-directed DNA polymerase family B mitochondria/virus" evidence="9">
    <location>
        <begin position="46"/>
        <end position="160"/>
    </location>
</feature>
<name>A0ABN8Q5W4_9CNID</name>
<comment type="caution">
    <text evidence="10">The sequence shown here is derived from an EMBL/GenBank/DDBJ whole genome shotgun (WGS) entry which is preliminary data.</text>
</comment>
<dbReference type="Proteomes" id="UP001159405">
    <property type="component" value="Unassembled WGS sequence"/>
</dbReference>
<comment type="catalytic activity">
    <reaction evidence="8">
        <text>DNA(n) + a 2'-deoxyribonucleoside 5'-triphosphate = DNA(n+1) + diphosphate</text>
        <dbReference type="Rhea" id="RHEA:22508"/>
        <dbReference type="Rhea" id="RHEA-COMP:17339"/>
        <dbReference type="Rhea" id="RHEA-COMP:17340"/>
        <dbReference type="ChEBI" id="CHEBI:33019"/>
        <dbReference type="ChEBI" id="CHEBI:61560"/>
        <dbReference type="ChEBI" id="CHEBI:173112"/>
        <dbReference type="EC" id="2.7.7.7"/>
    </reaction>
</comment>
<keyword evidence="3" id="KW-0808">Transferase</keyword>
<evidence type="ECO:0000256" key="3">
    <source>
        <dbReference type="ARBA" id="ARBA00022679"/>
    </source>
</evidence>
<keyword evidence="4" id="KW-0548">Nucleotidyltransferase</keyword>
<evidence type="ECO:0000313" key="10">
    <source>
        <dbReference type="EMBL" id="CAH3155810.1"/>
    </source>
</evidence>
<dbReference type="EMBL" id="CALNXK010000102">
    <property type="protein sequence ID" value="CAH3155810.1"/>
    <property type="molecule type" value="Genomic_DNA"/>
</dbReference>
<keyword evidence="5" id="KW-0235">DNA replication</keyword>
<dbReference type="EC" id="2.7.7.7" evidence="2"/>
<evidence type="ECO:0000256" key="1">
    <source>
        <dbReference type="ARBA" id="ARBA00005755"/>
    </source>
</evidence>
<evidence type="ECO:0000256" key="8">
    <source>
        <dbReference type="ARBA" id="ARBA00049244"/>
    </source>
</evidence>
<dbReference type="SUPFAM" id="SSF53098">
    <property type="entry name" value="Ribonuclease H-like"/>
    <property type="match status" value="1"/>
</dbReference>
<keyword evidence="6" id="KW-0239">DNA-directed DNA polymerase</keyword>
<dbReference type="PANTHER" id="PTHR33568">
    <property type="entry name" value="DNA POLYMERASE"/>
    <property type="match status" value="1"/>
</dbReference>
<keyword evidence="11" id="KW-1185">Reference proteome</keyword>
<dbReference type="PANTHER" id="PTHR33568:SF3">
    <property type="entry name" value="DNA-DIRECTED DNA POLYMERASE"/>
    <property type="match status" value="1"/>
</dbReference>
<evidence type="ECO:0000256" key="2">
    <source>
        <dbReference type="ARBA" id="ARBA00012417"/>
    </source>
</evidence>
<dbReference type="InterPro" id="IPR012337">
    <property type="entry name" value="RNaseH-like_sf"/>
</dbReference>
<accession>A0ABN8Q5W4</accession>
<dbReference type="Pfam" id="PF03175">
    <property type="entry name" value="DNA_pol_B_2"/>
    <property type="match status" value="1"/>
</dbReference>
<comment type="similarity">
    <text evidence="1">Belongs to the DNA polymerase type-B family.</text>
</comment>
<evidence type="ECO:0000259" key="9">
    <source>
        <dbReference type="Pfam" id="PF03175"/>
    </source>
</evidence>
<evidence type="ECO:0000256" key="4">
    <source>
        <dbReference type="ARBA" id="ARBA00022695"/>
    </source>
</evidence>
<evidence type="ECO:0000256" key="6">
    <source>
        <dbReference type="ARBA" id="ARBA00022932"/>
    </source>
</evidence>
<evidence type="ECO:0000313" key="11">
    <source>
        <dbReference type="Proteomes" id="UP001159405"/>
    </source>
</evidence>
<protein>
    <recommendedName>
        <fullName evidence="2">DNA-directed DNA polymerase</fullName>
        <ecNumber evidence="2">2.7.7.7</ecNumber>
    </recommendedName>
</protein>
<evidence type="ECO:0000256" key="5">
    <source>
        <dbReference type="ARBA" id="ARBA00022705"/>
    </source>
</evidence>
<organism evidence="10 11">
    <name type="scientific">Porites lobata</name>
    <dbReference type="NCBI Taxonomy" id="104759"/>
    <lineage>
        <taxon>Eukaryota</taxon>
        <taxon>Metazoa</taxon>
        <taxon>Cnidaria</taxon>
        <taxon>Anthozoa</taxon>
        <taxon>Hexacorallia</taxon>
        <taxon>Scleractinia</taxon>
        <taxon>Fungiina</taxon>
        <taxon>Poritidae</taxon>
        <taxon>Porites</taxon>
    </lineage>
</organism>
<keyword evidence="7" id="KW-0238">DNA-binding</keyword>
<sequence length="320" mass="37446">MTLAVTARNLLRFTTTNVTFNMLKISRMMRMTRKRNFPLSPYLQTLNLHKGFFPHAFPTRENLSYRGRLPAKQYFQPQAMKHKKRKEFENWYERELARQDDYVLWEELNKYCHSDVMVLKAACLKFKEEFEEEAGFNPFAKCATIASACNLFWRRELIQDDTIAIEPLIGWRGANVNQSTAALEWLCFEDFKLGGNKIRHVRNELQKAVDLGYRILKIHEVWNFPQNQRKEGLFADYQGSALLNFESMKNNILGAINNPGNAPHPIAVPVSINMETNRTNKKICLTPKVKNYRLVFEKRVINPVDCSSRPYGYDWIGQHT</sequence>
<gene>
    <name evidence="10" type="ORF">PLOB_00001409</name>
</gene>
<proteinExistence type="inferred from homology"/>
<reference evidence="10 11" key="1">
    <citation type="submission" date="2022-05" db="EMBL/GenBank/DDBJ databases">
        <authorList>
            <consortium name="Genoscope - CEA"/>
            <person name="William W."/>
        </authorList>
    </citation>
    <scope>NUCLEOTIDE SEQUENCE [LARGE SCALE GENOMIC DNA]</scope>
</reference>
<dbReference type="InterPro" id="IPR004868">
    <property type="entry name" value="DNA-dir_DNA_pol_B_mt/vir"/>
</dbReference>